<dbReference type="SUPFAM" id="SSF49723">
    <property type="entry name" value="Lipase/lipooxygenase domain (PLAT/LH2 domain)"/>
    <property type="match status" value="2"/>
</dbReference>
<feature type="compositionally biased region" description="Basic and acidic residues" evidence="3">
    <location>
        <begin position="193"/>
        <end position="203"/>
    </location>
</feature>
<feature type="compositionally biased region" description="Basic and acidic residues" evidence="3">
    <location>
        <begin position="1747"/>
        <end position="1761"/>
    </location>
</feature>
<dbReference type="PANTHER" id="PTHR45615:SF66">
    <property type="entry name" value="CARD DOMAIN-CONTAINING PROTEIN"/>
    <property type="match status" value="1"/>
</dbReference>
<dbReference type="Proteomes" id="UP000247498">
    <property type="component" value="Unassembled WGS sequence"/>
</dbReference>
<feature type="coiled-coil region" evidence="2">
    <location>
        <begin position="653"/>
        <end position="736"/>
    </location>
</feature>
<feature type="compositionally biased region" description="Low complexity" evidence="3">
    <location>
        <begin position="1762"/>
        <end position="1779"/>
    </location>
</feature>
<feature type="compositionally biased region" description="Low complexity" evidence="3">
    <location>
        <begin position="1380"/>
        <end position="1412"/>
    </location>
</feature>
<evidence type="ECO:0000256" key="3">
    <source>
        <dbReference type="SAM" id="MobiDB-lite"/>
    </source>
</evidence>
<feature type="region of interest" description="Disordered" evidence="3">
    <location>
        <begin position="2285"/>
        <end position="2326"/>
    </location>
</feature>
<feature type="region of interest" description="Disordered" evidence="3">
    <location>
        <begin position="2070"/>
        <end position="2093"/>
    </location>
</feature>
<dbReference type="InterPro" id="IPR036392">
    <property type="entry name" value="PLAT/LH2_dom_sf"/>
</dbReference>
<feature type="compositionally biased region" description="Low complexity" evidence="3">
    <location>
        <begin position="1039"/>
        <end position="1094"/>
    </location>
</feature>
<feature type="coiled-coil region" evidence="2">
    <location>
        <begin position="228"/>
        <end position="255"/>
    </location>
</feature>
<dbReference type="Gene3D" id="2.60.60.20">
    <property type="entry name" value="PLAT/LH2 domain"/>
    <property type="match status" value="2"/>
</dbReference>
<feature type="compositionally biased region" description="Pro residues" evidence="3">
    <location>
        <begin position="1954"/>
        <end position="1970"/>
    </location>
</feature>
<gene>
    <name evidence="5" type="ORF">Rsub_04702</name>
</gene>
<feature type="region of interest" description="Disordered" evidence="3">
    <location>
        <begin position="1446"/>
        <end position="1475"/>
    </location>
</feature>
<feature type="compositionally biased region" description="Low complexity" evidence="3">
    <location>
        <begin position="1171"/>
        <end position="1180"/>
    </location>
</feature>
<dbReference type="STRING" id="307507.A0A2V0NWG1"/>
<evidence type="ECO:0000313" key="6">
    <source>
        <dbReference type="Proteomes" id="UP000247498"/>
    </source>
</evidence>
<feature type="region of interest" description="Disordered" evidence="3">
    <location>
        <begin position="193"/>
        <end position="214"/>
    </location>
</feature>
<feature type="region of interest" description="Disordered" evidence="3">
    <location>
        <begin position="1263"/>
        <end position="1434"/>
    </location>
</feature>
<feature type="compositionally biased region" description="Gly residues" evidence="3">
    <location>
        <begin position="1996"/>
        <end position="2010"/>
    </location>
</feature>
<feature type="compositionally biased region" description="Low complexity" evidence="3">
    <location>
        <begin position="1878"/>
        <end position="1890"/>
    </location>
</feature>
<evidence type="ECO:0000256" key="2">
    <source>
        <dbReference type="SAM" id="Coils"/>
    </source>
</evidence>
<dbReference type="PANTHER" id="PTHR45615">
    <property type="entry name" value="MYOSIN HEAVY CHAIN, NON-MUSCLE"/>
    <property type="match status" value="1"/>
</dbReference>
<dbReference type="Pfam" id="PF01477">
    <property type="entry name" value="PLAT"/>
    <property type="match status" value="1"/>
</dbReference>
<proteinExistence type="predicted"/>
<dbReference type="InterPro" id="IPR001024">
    <property type="entry name" value="PLAT/LH2_dom"/>
</dbReference>
<name>A0A2V0NWG1_9CHLO</name>
<dbReference type="PROSITE" id="PS50095">
    <property type="entry name" value="PLAT"/>
    <property type="match status" value="2"/>
</dbReference>
<evidence type="ECO:0000313" key="5">
    <source>
        <dbReference type="EMBL" id="GBF91978.1"/>
    </source>
</evidence>
<organism evidence="5 6">
    <name type="scientific">Raphidocelis subcapitata</name>
    <dbReference type="NCBI Taxonomy" id="307507"/>
    <lineage>
        <taxon>Eukaryota</taxon>
        <taxon>Viridiplantae</taxon>
        <taxon>Chlorophyta</taxon>
        <taxon>core chlorophytes</taxon>
        <taxon>Chlorophyceae</taxon>
        <taxon>CS clade</taxon>
        <taxon>Sphaeropleales</taxon>
        <taxon>Selenastraceae</taxon>
        <taxon>Raphidocelis</taxon>
    </lineage>
</organism>
<keyword evidence="6" id="KW-1185">Reference proteome</keyword>
<keyword evidence="2" id="KW-0175">Coiled coil</keyword>
<feature type="domain" description="PLAT" evidence="4">
    <location>
        <begin position="1574"/>
        <end position="1698"/>
    </location>
</feature>
<feature type="region of interest" description="Disordered" evidence="3">
    <location>
        <begin position="1738"/>
        <end position="1914"/>
    </location>
</feature>
<feature type="compositionally biased region" description="Basic and acidic residues" evidence="3">
    <location>
        <begin position="1230"/>
        <end position="1239"/>
    </location>
</feature>
<protein>
    <recommendedName>
        <fullName evidence="4">PLAT domain-containing protein</fullName>
    </recommendedName>
</protein>
<feature type="compositionally biased region" description="Low complexity" evidence="3">
    <location>
        <begin position="1807"/>
        <end position="1823"/>
    </location>
</feature>
<feature type="region of interest" description="Disordered" evidence="3">
    <location>
        <begin position="274"/>
        <end position="305"/>
    </location>
</feature>
<feature type="region of interest" description="Disordered" evidence="3">
    <location>
        <begin position="998"/>
        <end position="1247"/>
    </location>
</feature>
<feature type="compositionally biased region" description="Low complexity" evidence="3">
    <location>
        <begin position="1345"/>
        <end position="1356"/>
    </location>
</feature>
<accession>A0A2V0NWG1</accession>
<feature type="compositionally biased region" description="Low complexity" evidence="3">
    <location>
        <begin position="13"/>
        <end position="28"/>
    </location>
</feature>
<feature type="compositionally biased region" description="Basic and acidic residues" evidence="3">
    <location>
        <begin position="2074"/>
        <end position="2084"/>
    </location>
</feature>
<feature type="region of interest" description="Disordered" evidence="3">
    <location>
        <begin position="1992"/>
        <end position="2014"/>
    </location>
</feature>
<feature type="compositionally biased region" description="Low complexity" evidence="3">
    <location>
        <begin position="1419"/>
        <end position="1428"/>
    </location>
</feature>
<dbReference type="OrthoDB" id="546379at2759"/>
<evidence type="ECO:0000259" key="4">
    <source>
        <dbReference type="PROSITE" id="PS50095"/>
    </source>
</evidence>
<feature type="compositionally biased region" description="Low complexity" evidence="3">
    <location>
        <begin position="1320"/>
        <end position="1334"/>
    </location>
</feature>
<feature type="coiled-coil region" evidence="2">
    <location>
        <begin position="493"/>
        <end position="520"/>
    </location>
</feature>
<feature type="region of interest" description="Disordered" evidence="3">
    <location>
        <begin position="1"/>
        <end position="46"/>
    </location>
</feature>
<sequence>MRGRARSAVSPWLGAGAAPPLLPTTPGGRASAIYTSPNQPEVGEAQPPGALLQQLLGEGEKRLLPRLQRRIDSAVAAAAADAARGRGEAGGAAAGAAAEAAAAAEARAATALRRAEAAERSVGSLRSDIFDVIDGFDGRLRALEHARAAAQAASRAEAAEHEAALAEARGAADAAQASTAALRRQLDQLAARVAEHGARHDGPASRQRRTVEESEAAAAAAAAVAELTLRLQQTAAEANRRLEALSDQLGGIRAAADAHAGRLAALEASAAAAHGPSGARPTGQALQPAAAQAPARPPASARPQGEAAMAAFTALLGAGAGFEGPAMAASLSEATPRARAPHAPVWQQPSEEGDEEDAAAAPSARDGGGALAAALEARLEALEREARRLAEAAPVDTLTAGMLEARVSILEDDFWERQRQAEEGDKAEAAPRRSQLPAEPMRAVDEFGQQLDAVLQRFATGGGGAATIGGAPAGAGSAAVTAAQPPAAALADLQGLAARVAALESEAEALAEAVMRATASSAEAGAAAGAAGVEAAATAASEAKQAAVDAAGAAEAAAAAGAGVEGRLQERVESLAEQLFTQRVEWQNAVSDAANSVQALRENVEIWQASKAAAAERAEAIAREALDRATELAAAAAEAAQSTPAPAAAAEQLADARAAAAKAQAAADGARELAEAARADAGAARGAADEARGSFDAVRADAAASRVEAESLRTRLEQLAARVGELASQLAKAQQQRGVSEAGAAAAAENAAAAAAATAELTLRLQASAAESERRLASLAEQVAAVRAAAEAQTARIDALEAEAQLASGVEEAIGRLRGVRDTLEPRAKRRAVAPPGAGGMPAAQVAGSGGSKAVPLAAGVATAVEQLHALTQQLAAGRGAAAAHGPQTALPAELGSEAAPLSPFSRVSDASADSLESPLVSAAGGGTVSYAPPGGSLPPSHSRSAVTPLAFNLENSLFGMESDDGGDDEGRGGEVGGLGFPVNSRINALFEDAAVEGQEAGGEGRVRPTQQDSELPGGGSGQAAAASGGETVAGGDAGAAAKGADPPSAEAAKAPEAASGAPSEHAVSPGAASAPPTAAAAQQEGPAPVAPGQPEEHAAQHATMPPKAAALQGMSPLGAGLPRLKLKHPGAPGATDGAVSPGSGGERTAAARGSSLEATGTGRGRSSSTARGHGAAAPRGGPGRGAARRRGRSPPGRGGESPPSDSAGVASPQLRHAEAEAKGPSAADLAKKELERAASESPGRVRRTAAAFQGVVAAVALDGDTGSPAGHPQGQGQHPSAGRGVAAPLRRPAVASSSRPAPGEQAAKSPDAGAHRQQPVVVAAAAPAGGASPRPDPAREAAERAPSPLDPLGADVSDDDDSEEAASASGLLDDDDGDFLLLPGLDAADPPTAAARRSGEPPLAAAAAPRPQQLGRQEAAGPSPALGAAGGAGDVEGDAVLRLRGGASAGDEDSGDWDYSYPRQQRGLPSADVTSDAGALQLGLSGTSGTSCGAAAAPGGALLPAAQRGPADARLKRRLLGSGGGSSSDAAAGSGKGQQLIAAAAEAAFASSPKAGAAARAQQPVGGVAGAASGWRVVVCTSGRRGAGTDALATLALTARGGGTMEVQLNAQRGTFADGSCLEFSLEPSSSSGGSAGGSSGVVEAAVLWHDGEGYASAWLVDRVVVQDMGTGAWWSFSAGSWIRGGRASARQLVLSDRGVGTPGAADGSSADAGVAHADVAEPPPAKVCGAADPNEAVEHSAQPVKQHDQRQQQKAEPKQSEAAAAAPPVPVGGQQPLLQPPPPLPQRQQQQRQRQHEEEVEEIEQGQQQEPESPKPLADAPRPGDPEPPPPRTQQPLDEVELELRGSPRSARARSRSRSPTSSGSGVCAGGGAGPGPAAAAAAPSRLAGGSGAGDALCETAPPAPPAPATRRLSGSLIPAVVRLVPLPTVSSDGICADAAPAPAAQQQRALPEPPPTRQQAPPPPAPSPRAAASGRAVHFGQYAERLEFEERGGGGGGADGGGEGSGSGASSVMSFTEEQLLDAQGGGGVTTYAPPAAAGGAGPLGGYSAVFDAAAAAAPAQADLKAGGAAKRPDAPPERSEACAAAARPDEDGDCGFEAVPLSAAAAAALAAAPVAEYRLRVFTADRLSAGLPGGQSVHVEISGDEGALTQQLPRPRGAFARGRVDAFTLRAARLGRVTALTVWSEPDGPALGGGWACEAIELEDRHKGKTYRFPNTAGGGWLFRGRRNELTLLPEVGRLDDDREALLLRADELRRQLSANAALDEAERRLIAGQLEEAQARLAEGAARPAASDAAGRGRAATPPAAGVRGDGSGKGRRPTPR</sequence>
<feature type="coiled-coil region" evidence="2">
    <location>
        <begin position="769"/>
        <end position="803"/>
    </location>
</feature>
<evidence type="ECO:0000256" key="1">
    <source>
        <dbReference type="PROSITE-ProRule" id="PRU00152"/>
    </source>
</evidence>
<feature type="region of interest" description="Disordered" evidence="3">
    <location>
        <begin position="332"/>
        <end position="367"/>
    </location>
</feature>
<comment type="caution">
    <text evidence="5">The sequence shown here is derived from an EMBL/GenBank/DDBJ whole genome shotgun (WGS) entry which is preliminary data.</text>
</comment>
<comment type="caution">
    <text evidence="1">Lacks conserved residue(s) required for the propagation of feature annotation.</text>
</comment>
<dbReference type="EMBL" id="BDRX01000028">
    <property type="protein sequence ID" value="GBF91978.1"/>
    <property type="molecule type" value="Genomic_DNA"/>
</dbReference>
<feature type="compositionally biased region" description="Low complexity" evidence="3">
    <location>
        <begin position="1942"/>
        <end position="1953"/>
    </location>
</feature>
<reference evidence="5 6" key="1">
    <citation type="journal article" date="2018" name="Sci. Rep.">
        <title>Raphidocelis subcapitata (=Pseudokirchneriella subcapitata) provides an insight into genome evolution and environmental adaptations in the Sphaeropleales.</title>
        <authorList>
            <person name="Suzuki S."/>
            <person name="Yamaguchi H."/>
            <person name="Nakajima N."/>
            <person name="Kawachi M."/>
        </authorList>
    </citation>
    <scope>NUCLEOTIDE SEQUENCE [LARGE SCALE GENOMIC DNA]</scope>
    <source>
        <strain evidence="5 6">NIES-35</strain>
    </source>
</reference>
<feature type="region of interest" description="Disordered" evidence="3">
    <location>
        <begin position="1942"/>
        <end position="1977"/>
    </location>
</feature>
<feature type="domain" description="PLAT" evidence="4">
    <location>
        <begin position="2119"/>
        <end position="2237"/>
    </location>
</feature>
<feature type="coiled-coil region" evidence="2">
    <location>
        <begin position="149"/>
        <end position="192"/>
    </location>
</feature>
<feature type="region of interest" description="Disordered" evidence="3">
    <location>
        <begin position="958"/>
        <end position="979"/>
    </location>
</feature>
<feature type="compositionally biased region" description="Low complexity" evidence="3">
    <location>
        <begin position="2285"/>
        <end position="2312"/>
    </location>
</feature>
<dbReference type="InParanoid" id="A0A2V0NWG1"/>